<dbReference type="InterPro" id="IPR050061">
    <property type="entry name" value="MurCDEF_pg_biosynth"/>
</dbReference>
<dbReference type="Pfam" id="PF08245">
    <property type="entry name" value="Mur_ligase_M"/>
    <property type="match status" value="1"/>
</dbReference>
<dbReference type="PRINTS" id="PR01758">
    <property type="entry name" value="CAPSULEPROTB"/>
</dbReference>
<dbReference type="Gene3D" id="3.40.1190.10">
    <property type="entry name" value="Mur-like, catalytic domain"/>
    <property type="match status" value="1"/>
</dbReference>
<feature type="domain" description="Mur ligase central" evidence="1">
    <location>
        <begin position="36"/>
        <end position="189"/>
    </location>
</feature>
<evidence type="ECO:0000313" key="2">
    <source>
        <dbReference type="EMBL" id="SDW14971.1"/>
    </source>
</evidence>
<dbReference type="NCBIfam" id="TIGR04012">
    <property type="entry name" value="poly_gGlu_PgsB"/>
    <property type="match status" value="1"/>
</dbReference>
<dbReference type="PANTHER" id="PTHR43445">
    <property type="entry name" value="UDP-N-ACETYLMURAMATE--L-ALANINE LIGASE-RELATED"/>
    <property type="match status" value="1"/>
</dbReference>
<dbReference type="GO" id="GO:0016020">
    <property type="term" value="C:membrane"/>
    <property type="evidence" value="ECO:0007669"/>
    <property type="project" value="InterPro"/>
</dbReference>
<evidence type="ECO:0000313" key="3">
    <source>
        <dbReference type="Proteomes" id="UP000199488"/>
    </source>
</evidence>
<sequence length="399" mass="44741">MLLLYGSCIAIAAVGIFELRRHQKRIEQIPLRVNVNGVRGKSTVTRLITGMLSEADYKVVGKTTGTQARTIYWDRTEKPIERSLEGPNIREQKEILKHASNLESNAFVSECMAINPDYQRVLQEKFLQANVSVILNVFEDHMETLGPTLKYVAEAFSSTIPYNGKLILSNGPYFHYFSEIAEKRNTEVYLANPEEIPDGFIDKFDYMLFPENIAAALAVARAVDIDKRTALSGMLNANPDPGALRIVTLEDGSRKRSHFVNGFAANDARSTLEIWSRVRSSSYMTDNPVIIINCREDRVDRTEEFTKYVLPYLPAEKLILIGGNVRPITQAFDQGELPFNSVINLEGEDADAILARVKREASHSLIFGIGNIHGAAEEFMEKLYDSPETLISKVGEEAM</sequence>
<proteinExistence type="predicted"/>
<dbReference type="InterPro" id="IPR013221">
    <property type="entry name" value="Mur_ligase_cen"/>
</dbReference>
<dbReference type="InterPro" id="IPR036565">
    <property type="entry name" value="Mur-like_cat_sf"/>
</dbReference>
<dbReference type="Proteomes" id="UP000199488">
    <property type="component" value="Unassembled WGS sequence"/>
</dbReference>
<dbReference type="OrthoDB" id="2884at2"/>
<dbReference type="InterPro" id="IPR008337">
    <property type="entry name" value="Capsule_biosynth_CapB"/>
</dbReference>
<protein>
    <submittedName>
        <fullName evidence="2">Poly-gamma-glutamate synthase PgsB/CapB</fullName>
    </submittedName>
</protein>
<organism evidence="2 3">
    <name type="scientific">Marinococcus luteus</name>
    <dbReference type="NCBI Taxonomy" id="1122204"/>
    <lineage>
        <taxon>Bacteria</taxon>
        <taxon>Bacillati</taxon>
        <taxon>Bacillota</taxon>
        <taxon>Bacilli</taxon>
        <taxon>Bacillales</taxon>
        <taxon>Bacillaceae</taxon>
        <taxon>Marinococcus</taxon>
    </lineage>
</organism>
<dbReference type="GO" id="GO:0016881">
    <property type="term" value="F:acid-amino acid ligase activity"/>
    <property type="evidence" value="ECO:0007669"/>
    <property type="project" value="InterPro"/>
</dbReference>
<dbReference type="RefSeq" id="WP_091610990.1">
    <property type="nucleotide sequence ID" value="NZ_FNNC01000001.1"/>
</dbReference>
<keyword evidence="3" id="KW-1185">Reference proteome</keyword>
<dbReference type="GO" id="GO:0005524">
    <property type="term" value="F:ATP binding"/>
    <property type="evidence" value="ECO:0007669"/>
    <property type="project" value="InterPro"/>
</dbReference>
<dbReference type="GO" id="GO:0045227">
    <property type="term" value="P:capsule polysaccharide biosynthetic process"/>
    <property type="evidence" value="ECO:0007669"/>
    <property type="project" value="InterPro"/>
</dbReference>
<evidence type="ECO:0000259" key="1">
    <source>
        <dbReference type="Pfam" id="PF08245"/>
    </source>
</evidence>
<gene>
    <name evidence="2" type="ORF">SAMN05421781_0616</name>
</gene>
<dbReference type="STRING" id="1122204.SAMN05421781_0616"/>
<dbReference type="PANTHER" id="PTHR43445:SF1">
    <property type="entry name" value="PGA SYNTHASE CAPB"/>
    <property type="match status" value="1"/>
</dbReference>
<accession>A0A1H2R6I0</accession>
<reference evidence="2 3" key="1">
    <citation type="submission" date="2016-10" db="EMBL/GenBank/DDBJ databases">
        <authorList>
            <person name="de Groot N.N."/>
        </authorList>
    </citation>
    <scope>NUCLEOTIDE SEQUENCE [LARGE SCALE GENOMIC DNA]</scope>
    <source>
        <strain evidence="2 3">DSM 23126</strain>
    </source>
</reference>
<name>A0A1H2R6I0_9BACI</name>
<dbReference type="AlphaFoldDB" id="A0A1H2R6I0"/>
<dbReference type="SUPFAM" id="SSF53623">
    <property type="entry name" value="MurD-like peptide ligases, catalytic domain"/>
    <property type="match status" value="1"/>
</dbReference>
<dbReference type="EMBL" id="FNNC01000001">
    <property type="protein sequence ID" value="SDW14971.1"/>
    <property type="molecule type" value="Genomic_DNA"/>
</dbReference>